<comment type="caution">
    <text evidence="3">The sequence shown here is derived from an EMBL/GenBank/DDBJ whole genome shotgun (WGS) entry which is preliminary data.</text>
</comment>
<evidence type="ECO:0000256" key="1">
    <source>
        <dbReference type="SAM" id="Coils"/>
    </source>
</evidence>
<feature type="compositionally biased region" description="Polar residues" evidence="2">
    <location>
        <begin position="140"/>
        <end position="150"/>
    </location>
</feature>
<reference evidence="3" key="1">
    <citation type="submission" date="2022-07" db="EMBL/GenBank/DDBJ databases">
        <title>Phylogenomic reconstructions and comparative analyses of Kickxellomycotina fungi.</title>
        <authorList>
            <person name="Reynolds N.K."/>
            <person name="Stajich J.E."/>
            <person name="Barry K."/>
            <person name="Grigoriev I.V."/>
            <person name="Crous P."/>
            <person name="Smith M.E."/>
        </authorList>
    </citation>
    <scope>NUCLEOTIDE SEQUENCE</scope>
    <source>
        <strain evidence="3">BCRC 34381</strain>
    </source>
</reference>
<dbReference type="AlphaFoldDB" id="A0A9W8CWD2"/>
<dbReference type="OrthoDB" id="5588138at2759"/>
<feature type="region of interest" description="Disordered" evidence="2">
    <location>
        <begin position="1"/>
        <end position="201"/>
    </location>
</feature>
<dbReference type="EMBL" id="JANBOI010001721">
    <property type="protein sequence ID" value="KAJ1726189.1"/>
    <property type="molecule type" value="Genomic_DNA"/>
</dbReference>
<proteinExistence type="predicted"/>
<feature type="non-terminal residue" evidence="3">
    <location>
        <position position="1"/>
    </location>
</feature>
<evidence type="ECO:0000313" key="3">
    <source>
        <dbReference type="EMBL" id="KAJ1726189.1"/>
    </source>
</evidence>
<keyword evidence="4" id="KW-1185">Reference proteome</keyword>
<feature type="compositionally biased region" description="Basic and acidic residues" evidence="2">
    <location>
        <begin position="97"/>
        <end position="106"/>
    </location>
</feature>
<evidence type="ECO:0000256" key="2">
    <source>
        <dbReference type="SAM" id="MobiDB-lite"/>
    </source>
</evidence>
<accession>A0A9W8CWD2</accession>
<organism evidence="3 4">
    <name type="scientific">Coemansia biformis</name>
    <dbReference type="NCBI Taxonomy" id="1286918"/>
    <lineage>
        <taxon>Eukaryota</taxon>
        <taxon>Fungi</taxon>
        <taxon>Fungi incertae sedis</taxon>
        <taxon>Zoopagomycota</taxon>
        <taxon>Kickxellomycotina</taxon>
        <taxon>Kickxellomycetes</taxon>
        <taxon>Kickxellales</taxon>
        <taxon>Kickxellaceae</taxon>
        <taxon>Coemansia</taxon>
    </lineage>
</organism>
<name>A0A9W8CWD2_9FUNG</name>
<feature type="compositionally biased region" description="Gly residues" evidence="2">
    <location>
        <begin position="130"/>
        <end position="139"/>
    </location>
</feature>
<feature type="coiled-coil region" evidence="1">
    <location>
        <begin position="265"/>
        <end position="292"/>
    </location>
</feature>
<dbReference type="Proteomes" id="UP001143981">
    <property type="component" value="Unassembled WGS sequence"/>
</dbReference>
<evidence type="ECO:0000313" key="4">
    <source>
        <dbReference type="Proteomes" id="UP001143981"/>
    </source>
</evidence>
<feature type="compositionally biased region" description="Polar residues" evidence="2">
    <location>
        <begin position="158"/>
        <end position="171"/>
    </location>
</feature>
<keyword evidence="1" id="KW-0175">Coiled coil</keyword>
<sequence length="421" mass="45529">RRAERATRSASTSDDDLDLSPAEDLPPRRAGTRARGLDRGHGRSRRVSSIDEDDEDGGGEYKYDPSTATSRNESTEVVLENGRVGRPYAPHASSPRPIDESPEPRSPRNGHNGYRNSKDGKRIVLALGDPGSGYHGAGSFGSNADDSAQTPPRHLAQRHNQQSWPAQSQLAHASMQLPPQPPLSTSPASYGDRSHAQSAKRPTIRIKPFANTTPSPVIGRGTLPQHLPAGLRSYSGGLGAVHGTYDAASTTPVATRLPDEQERWLKESHEMLQKQASLLQQLQEAVRELAAQPSQKAQNAMSTISSLNGTPKLATAAELMLPRPSDSPPGSAAVDVATGELSVEAELDLFKGHVMYLLKRVDMPNILSKQLSPNEETAADGRNQAFTDLVADLRRLGAMTKNNVRDYVEVFVRSLEKTERG</sequence>
<gene>
    <name evidence="3" type="ORF">LPJ61_005359</name>
</gene>
<protein>
    <submittedName>
        <fullName evidence="3">Uncharacterized protein</fullName>
    </submittedName>
</protein>